<protein>
    <submittedName>
        <fullName evidence="1">Uncharacterized protein</fullName>
    </submittedName>
</protein>
<dbReference type="EMBL" id="JAUJYN010000002">
    <property type="protein sequence ID" value="KAK1277952.1"/>
    <property type="molecule type" value="Genomic_DNA"/>
</dbReference>
<dbReference type="Proteomes" id="UP001179952">
    <property type="component" value="Unassembled WGS sequence"/>
</dbReference>
<evidence type="ECO:0000313" key="1">
    <source>
        <dbReference type="EMBL" id="KAK1277952.1"/>
    </source>
</evidence>
<comment type="caution">
    <text evidence="1">The sequence shown here is derived from an EMBL/GenBank/DDBJ whole genome shotgun (WGS) entry which is preliminary data.</text>
</comment>
<organism evidence="1 2">
    <name type="scientific">Acorus gramineus</name>
    <name type="common">Dwarf sweet flag</name>
    <dbReference type="NCBI Taxonomy" id="55184"/>
    <lineage>
        <taxon>Eukaryota</taxon>
        <taxon>Viridiplantae</taxon>
        <taxon>Streptophyta</taxon>
        <taxon>Embryophyta</taxon>
        <taxon>Tracheophyta</taxon>
        <taxon>Spermatophyta</taxon>
        <taxon>Magnoliopsida</taxon>
        <taxon>Liliopsida</taxon>
        <taxon>Acoraceae</taxon>
        <taxon>Acorus</taxon>
    </lineage>
</organism>
<name>A0AAV9BNE1_ACOGR</name>
<gene>
    <name evidence="1" type="ORF">QJS04_geneDACA015774</name>
</gene>
<reference evidence="1" key="2">
    <citation type="submission" date="2023-06" db="EMBL/GenBank/DDBJ databases">
        <authorList>
            <person name="Ma L."/>
            <person name="Liu K.-W."/>
            <person name="Li Z."/>
            <person name="Hsiao Y.-Y."/>
            <person name="Qi Y."/>
            <person name="Fu T."/>
            <person name="Tang G."/>
            <person name="Zhang D."/>
            <person name="Sun W.-H."/>
            <person name="Liu D.-K."/>
            <person name="Li Y."/>
            <person name="Chen G.-Z."/>
            <person name="Liu X.-D."/>
            <person name="Liao X.-Y."/>
            <person name="Jiang Y.-T."/>
            <person name="Yu X."/>
            <person name="Hao Y."/>
            <person name="Huang J."/>
            <person name="Zhao X.-W."/>
            <person name="Ke S."/>
            <person name="Chen Y.-Y."/>
            <person name="Wu W.-L."/>
            <person name="Hsu J.-L."/>
            <person name="Lin Y.-F."/>
            <person name="Huang M.-D."/>
            <person name="Li C.-Y."/>
            <person name="Huang L."/>
            <person name="Wang Z.-W."/>
            <person name="Zhao X."/>
            <person name="Zhong W.-Y."/>
            <person name="Peng D.-H."/>
            <person name="Ahmad S."/>
            <person name="Lan S."/>
            <person name="Zhang J.-S."/>
            <person name="Tsai W.-C."/>
            <person name="Van De Peer Y."/>
            <person name="Liu Z.-J."/>
        </authorList>
    </citation>
    <scope>NUCLEOTIDE SEQUENCE</scope>
    <source>
        <strain evidence="1">SCP</strain>
        <tissue evidence="1">Leaves</tissue>
    </source>
</reference>
<proteinExistence type="predicted"/>
<dbReference type="AlphaFoldDB" id="A0AAV9BNE1"/>
<sequence length="80" mass="8754">MCPTSYVGQSGPSPTIAMIGLQWPPYYLQLGGGRVGDCGGVYKSVETLCGAPMEAILIDKVLEETRYQRSWPCFHGWVPC</sequence>
<accession>A0AAV9BNE1</accession>
<keyword evidence="2" id="KW-1185">Reference proteome</keyword>
<reference evidence="1" key="1">
    <citation type="journal article" date="2023" name="Nat. Commun.">
        <title>Diploid and tetraploid genomes of Acorus and the evolution of monocots.</title>
        <authorList>
            <person name="Ma L."/>
            <person name="Liu K.W."/>
            <person name="Li Z."/>
            <person name="Hsiao Y.Y."/>
            <person name="Qi Y."/>
            <person name="Fu T."/>
            <person name="Tang G.D."/>
            <person name="Zhang D."/>
            <person name="Sun W.H."/>
            <person name="Liu D.K."/>
            <person name="Li Y."/>
            <person name="Chen G.Z."/>
            <person name="Liu X.D."/>
            <person name="Liao X.Y."/>
            <person name="Jiang Y.T."/>
            <person name="Yu X."/>
            <person name="Hao Y."/>
            <person name="Huang J."/>
            <person name="Zhao X.W."/>
            <person name="Ke S."/>
            <person name="Chen Y.Y."/>
            <person name="Wu W.L."/>
            <person name="Hsu J.L."/>
            <person name="Lin Y.F."/>
            <person name="Huang M.D."/>
            <person name="Li C.Y."/>
            <person name="Huang L."/>
            <person name="Wang Z.W."/>
            <person name="Zhao X."/>
            <person name="Zhong W.Y."/>
            <person name="Peng D.H."/>
            <person name="Ahmad S."/>
            <person name="Lan S."/>
            <person name="Zhang J.S."/>
            <person name="Tsai W.C."/>
            <person name="Van de Peer Y."/>
            <person name="Liu Z.J."/>
        </authorList>
    </citation>
    <scope>NUCLEOTIDE SEQUENCE</scope>
    <source>
        <strain evidence="1">SCP</strain>
    </source>
</reference>
<evidence type="ECO:0000313" key="2">
    <source>
        <dbReference type="Proteomes" id="UP001179952"/>
    </source>
</evidence>